<organism evidence="2 3">
    <name type="scientific">Caldovatus aquaticus</name>
    <dbReference type="NCBI Taxonomy" id="2865671"/>
    <lineage>
        <taxon>Bacteria</taxon>
        <taxon>Pseudomonadati</taxon>
        <taxon>Pseudomonadota</taxon>
        <taxon>Alphaproteobacteria</taxon>
        <taxon>Acetobacterales</taxon>
        <taxon>Roseomonadaceae</taxon>
        <taxon>Caldovatus</taxon>
    </lineage>
</organism>
<dbReference type="EMBL" id="JAHZUY010000002">
    <property type="protein sequence ID" value="MBW8268091.1"/>
    <property type="molecule type" value="Genomic_DNA"/>
</dbReference>
<evidence type="ECO:0000313" key="2">
    <source>
        <dbReference type="EMBL" id="MBW8268091.1"/>
    </source>
</evidence>
<accession>A0ABS7EXL2</accession>
<name>A0ABS7EXL2_9PROT</name>
<evidence type="ECO:0000313" key="3">
    <source>
        <dbReference type="Proteomes" id="UP001519924"/>
    </source>
</evidence>
<dbReference type="RefSeq" id="WP_220115597.1">
    <property type="nucleotide sequence ID" value="NZ_JAHZUY010000002.1"/>
</dbReference>
<sequence>MPRLLHDDPATGERATLREVARRWVALDVDGLPLPEGTDPRDLAACARAVLPRLPPAFRAARCLIQATASHGIKPGARLRLWFWLDRPARGVELATWLAGAPVDASVFRPAQPIYTAAPLFEGRRDPLPARLALLDGAEPAVRVPPAALLTPTPPPPRAPRPHAADDDAGARALAWARAHIAAQREGARHDTALSVAGWLAALARRGEVAPEAIARAVADGLAEAGKDRAEGERIAAFALAKEGLAR</sequence>
<reference evidence="2 3" key="1">
    <citation type="submission" date="2021-08" db="EMBL/GenBank/DDBJ databases">
        <title>Caldovatus sediminis gen. nov., sp. nov., a moderately thermophilic bacterium isolated from a hot spring.</title>
        <authorList>
            <person name="Hu C.-J."/>
            <person name="Li W.-J."/>
            <person name="Xian W.-D."/>
        </authorList>
    </citation>
    <scope>NUCLEOTIDE SEQUENCE [LARGE SCALE GENOMIC DNA]</scope>
    <source>
        <strain evidence="2 3">SYSU G05006</strain>
    </source>
</reference>
<comment type="caution">
    <text evidence="2">The sequence shown here is derived from an EMBL/GenBank/DDBJ whole genome shotgun (WGS) entry which is preliminary data.</text>
</comment>
<feature type="region of interest" description="Disordered" evidence="1">
    <location>
        <begin position="150"/>
        <end position="169"/>
    </location>
</feature>
<protein>
    <submittedName>
        <fullName evidence="2">Uncharacterized protein</fullName>
    </submittedName>
</protein>
<dbReference type="Proteomes" id="UP001519924">
    <property type="component" value="Unassembled WGS sequence"/>
</dbReference>
<proteinExistence type="predicted"/>
<evidence type="ECO:0000256" key="1">
    <source>
        <dbReference type="SAM" id="MobiDB-lite"/>
    </source>
</evidence>
<keyword evidence="3" id="KW-1185">Reference proteome</keyword>
<gene>
    <name evidence="2" type="ORF">K1J50_01170</name>
</gene>